<evidence type="ECO:0000256" key="7">
    <source>
        <dbReference type="SAM" id="MobiDB-lite"/>
    </source>
</evidence>
<dbReference type="Gene3D" id="1.20.81.30">
    <property type="entry name" value="Type II secretion system (T2SS), domain F"/>
    <property type="match status" value="2"/>
</dbReference>
<dbReference type="InterPro" id="IPR018076">
    <property type="entry name" value="T2SS_GspF_dom"/>
</dbReference>
<feature type="transmembrane region" description="Helical" evidence="8">
    <location>
        <begin position="376"/>
        <end position="397"/>
    </location>
</feature>
<name>A0ABT7PGX3_9BACT</name>
<gene>
    <name evidence="10" type="ORF">QTN89_10015</name>
</gene>
<dbReference type="Pfam" id="PF00482">
    <property type="entry name" value="T2SSF"/>
    <property type="match status" value="2"/>
</dbReference>
<dbReference type="InterPro" id="IPR042094">
    <property type="entry name" value="T2SS_GspF_sf"/>
</dbReference>
<evidence type="ECO:0000256" key="6">
    <source>
        <dbReference type="ARBA" id="ARBA00023136"/>
    </source>
</evidence>
<dbReference type="Proteomes" id="UP001239462">
    <property type="component" value="Unassembled WGS sequence"/>
</dbReference>
<keyword evidence="6 8" id="KW-0472">Membrane</keyword>
<dbReference type="PANTHER" id="PTHR30012:SF0">
    <property type="entry name" value="TYPE II SECRETION SYSTEM PROTEIN F-RELATED"/>
    <property type="match status" value="1"/>
</dbReference>
<feature type="domain" description="Type II secretion system protein GspF" evidence="9">
    <location>
        <begin position="276"/>
        <end position="395"/>
    </location>
</feature>
<dbReference type="RefSeq" id="WP_289163286.1">
    <property type="nucleotide sequence ID" value="NZ_CP141221.1"/>
</dbReference>
<keyword evidence="11" id="KW-1185">Reference proteome</keyword>
<evidence type="ECO:0000259" key="9">
    <source>
        <dbReference type="Pfam" id="PF00482"/>
    </source>
</evidence>
<dbReference type="PRINTS" id="PR00812">
    <property type="entry name" value="BCTERIALGSPF"/>
</dbReference>
<evidence type="ECO:0000256" key="2">
    <source>
        <dbReference type="ARBA" id="ARBA00005745"/>
    </source>
</evidence>
<evidence type="ECO:0000313" key="11">
    <source>
        <dbReference type="Proteomes" id="UP001239462"/>
    </source>
</evidence>
<feature type="region of interest" description="Disordered" evidence="7">
    <location>
        <begin position="1"/>
        <end position="31"/>
    </location>
</feature>
<accession>A0ABT7PGX3</accession>
<protein>
    <submittedName>
        <fullName evidence="10">Type II secretion system F family protein</fullName>
    </submittedName>
</protein>
<evidence type="ECO:0000256" key="5">
    <source>
        <dbReference type="ARBA" id="ARBA00022989"/>
    </source>
</evidence>
<keyword evidence="3" id="KW-1003">Cell membrane</keyword>
<feature type="transmembrane region" description="Helical" evidence="8">
    <location>
        <begin position="165"/>
        <end position="188"/>
    </location>
</feature>
<comment type="subcellular location">
    <subcellularLocation>
        <location evidence="1">Cell membrane</location>
        <topology evidence="1">Multi-pass membrane protein</topology>
    </subcellularLocation>
</comment>
<sequence>MAVFSYTGTDESRSTVRGTINADSPRQARDSLRDRGIRVRKIVVKGERDSPTLFRFPRWKRFTGGKQWTSVISELAMLLHAGIPMLDALDTMTDQHTGAMRTALLAVRERVAAGESLAVALRSRRDSFDDATIQMVEVGENAGNLDAVLTQVAEFKQRQSRFTDAVTTALLYPAFLVCFGTAAAVFLMTSVLPPLLENLEETLPTLPLPTRIAKLLSEGLLNYRWWWLGGLLVLSVVGVSVVRHPAGRRVVDRWMLRVPVLGPMFVKQGISRIATIIATLSRSGVELTRAFELAEKSVNNVVFRTALRDCGTRISAGEDIADALSQSGVFPPLAVRVFSVGQETGKLDEMLFRLADDYDEQVKTSSARITALVEPVLILVLAAMVGFLLLATILPILEAGNVL</sequence>
<evidence type="ECO:0000256" key="4">
    <source>
        <dbReference type="ARBA" id="ARBA00022692"/>
    </source>
</evidence>
<feature type="compositionally biased region" description="Polar residues" evidence="7">
    <location>
        <begin position="15"/>
        <end position="24"/>
    </location>
</feature>
<evidence type="ECO:0000313" key="10">
    <source>
        <dbReference type="EMBL" id="MDM4015765.1"/>
    </source>
</evidence>
<organism evidence="10 11">
    <name type="scientific">Roseiconus lacunae</name>
    <dbReference type="NCBI Taxonomy" id="2605694"/>
    <lineage>
        <taxon>Bacteria</taxon>
        <taxon>Pseudomonadati</taxon>
        <taxon>Planctomycetota</taxon>
        <taxon>Planctomycetia</taxon>
        <taxon>Pirellulales</taxon>
        <taxon>Pirellulaceae</taxon>
        <taxon>Roseiconus</taxon>
    </lineage>
</organism>
<feature type="transmembrane region" description="Helical" evidence="8">
    <location>
        <begin position="225"/>
        <end position="246"/>
    </location>
</feature>
<evidence type="ECO:0000256" key="3">
    <source>
        <dbReference type="ARBA" id="ARBA00022475"/>
    </source>
</evidence>
<feature type="domain" description="Type II secretion system protein GspF" evidence="9">
    <location>
        <begin position="73"/>
        <end position="193"/>
    </location>
</feature>
<dbReference type="EMBL" id="JASZZN010000006">
    <property type="protein sequence ID" value="MDM4015765.1"/>
    <property type="molecule type" value="Genomic_DNA"/>
</dbReference>
<dbReference type="InterPro" id="IPR003004">
    <property type="entry name" value="GspF/PilC"/>
</dbReference>
<comment type="caution">
    <text evidence="10">The sequence shown here is derived from an EMBL/GenBank/DDBJ whole genome shotgun (WGS) entry which is preliminary data.</text>
</comment>
<evidence type="ECO:0000256" key="1">
    <source>
        <dbReference type="ARBA" id="ARBA00004651"/>
    </source>
</evidence>
<evidence type="ECO:0000256" key="8">
    <source>
        <dbReference type="SAM" id="Phobius"/>
    </source>
</evidence>
<proteinExistence type="inferred from homology"/>
<dbReference type="PANTHER" id="PTHR30012">
    <property type="entry name" value="GENERAL SECRETION PATHWAY PROTEIN"/>
    <property type="match status" value="1"/>
</dbReference>
<comment type="similarity">
    <text evidence="2">Belongs to the GSP F family.</text>
</comment>
<reference evidence="10 11" key="1">
    <citation type="submission" date="2023-06" db="EMBL/GenBank/DDBJ databases">
        <title>Roseiconus lacunae JC819 isolated from Gulf of Mannar region, Tamil Nadu.</title>
        <authorList>
            <person name="Pk S."/>
            <person name="Ch S."/>
            <person name="Ch V.R."/>
        </authorList>
    </citation>
    <scope>NUCLEOTIDE SEQUENCE [LARGE SCALE GENOMIC DNA]</scope>
    <source>
        <strain evidence="10 11">JC819</strain>
    </source>
</reference>
<keyword evidence="5 8" id="KW-1133">Transmembrane helix</keyword>
<keyword evidence="4 8" id="KW-0812">Transmembrane</keyword>